<dbReference type="EMBL" id="SRPW01001941">
    <property type="protein sequence ID" value="KAG5997530.1"/>
    <property type="molecule type" value="Genomic_DNA"/>
</dbReference>
<name>A0A9P7N6M3_9HYPO</name>
<gene>
    <name evidence="2" type="ORF">E4U43_002618</name>
</gene>
<sequence>MPRPGMPSTALASSTNGISRARRGSLEKRRSPPLTCSPEFKGDQSLTAGQARRMNLGSSSLRLESASSLSPKDGMREAPRRVTINVGSTPASQRRQEMNGNATWR</sequence>
<evidence type="ECO:0000256" key="1">
    <source>
        <dbReference type="SAM" id="MobiDB-lite"/>
    </source>
</evidence>
<protein>
    <submittedName>
        <fullName evidence="2">Uncharacterized protein</fullName>
    </submittedName>
</protein>
<evidence type="ECO:0000313" key="2">
    <source>
        <dbReference type="EMBL" id="KAG5997530.1"/>
    </source>
</evidence>
<proteinExistence type="predicted"/>
<dbReference type="OrthoDB" id="10588443at2759"/>
<dbReference type="Proteomes" id="UP000748025">
    <property type="component" value="Unassembled WGS sequence"/>
</dbReference>
<feature type="compositionally biased region" description="Low complexity" evidence="1">
    <location>
        <begin position="56"/>
        <end position="70"/>
    </location>
</feature>
<accession>A0A9P7N6M3</accession>
<reference evidence="2" key="1">
    <citation type="journal article" date="2020" name="bioRxiv">
        <title>Whole genome comparisons of ergot fungi reveals the divergence and evolution of species within the genus Claviceps are the result of varying mechanisms driving genome evolution and host range expansion.</title>
        <authorList>
            <person name="Wyka S.A."/>
            <person name="Mondo S.J."/>
            <person name="Liu M."/>
            <person name="Dettman J."/>
            <person name="Nalam V."/>
            <person name="Broders K.D."/>
        </authorList>
    </citation>
    <scope>NUCLEOTIDE SEQUENCE</scope>
    <source>
        <strain evidence="2">CCC 602</strain>
    </source>
</reference>
<keyword evidence="3" id="KW-1185">Reference proteome</keyword>
<comment type="caution">
    <text evidence="2">The sequence shown here is derived from an EMBL/GenBank/DDBJ whole genome shotgun (WGS) entry which is preliminary data.</text>
</comment>
<feature type="region of interest" description="Disordered" evidence="1">
    <location>
        <begin position="1"/>
        <end position="105"/>
    </location>
</feature>
<feature type="compositionally biased region" description="Polar residues" evidence="1">
    <location>
        <begin position="85"/>
        <end position="105"/>
    </location>
</feature>
<evidence type="ECO:0000313" key="3">
    <source>
        <dbReference type="Proteomes" id="UP000748025"/>
    </source>
</evidence>
<organism evidence="2 3">
    <name type="scientific">Claviceps pusilla</name>
    <dbReference type="NCBI Taxonomy" id="123648"/>
    <lineage>
        <taxon>Eukaryota</taxon>
        <taxon>Fungi</taxon>
        <taxon>Dikarya</taxon>
        <taxon>Ascomycota</taxon>
        <taxon>Pezizomycotina</taxon>
        <taxon>Sordariomycetes</taxon>
        <taxon>Hypocreomycetidae</taxon>
        <taxon>Hypocreales</taxon>
        <taxon>Clavicipitaceae</taxon>
        <taxon>Claviceps</taxon>
    </lineage>
</organism>
<dbReference type="AlphaFoldDB" id="A0A9P7N6M3"/>